<gene>
    <name evidence="1" type="ORF">DHETER_LOCUS1342</name>
</gene>
<proteinExistence type="predicted"/>
<evidence type="ECO:0000313" key="2">
    <source>
        <dbReference type="Proteomes" id="UP000789702"/>
    </source>
</evidence>
<accession>A0ACA9KAV4</accession>
<evidence type="ECO:0000313" key="1">
    <source>
        <dbReference type="EMBL" id="CAG8462366.1"/>
    </source>
</evidence>
<sequence>MPEKVVNHGFLTAQSRPRAKVSIRDPLSLTDRLRLAIRALPLEVVPLVVVVTASVGAGTFAMIHKLWADPQLRRFPAFENNRRFPVFEHNRRFPVFEHNRRFPVFEHKK</sequence>
<organism evidence="1 2">
    <name type="scientific">Dentiscutata heterogama</name>
    <dbReference type="NCBI Taxonomy" id="1316150"/>
    <lineage>
        <taxon>Eukaryota</taxon>
        <taxon>Fungi</taxon>
        <taxon>Fungi incertae sedis</taxon>
        <taxon>Mucoromycota</taxon>
        <taxon>Glomeromycotina</taxon>
        <taxon>Glomeromycetes</taxon>
        <taxon>Diversisporales</taxon>
        <taxon>Gigasporaceae</taxon>
        <taxon>Dentiscutata</taxon>
    </lineage>
</organism>
<dbReference type="EMBL" id="CAJVPU010000800">
    <property type="protein sequence ID" value="CAG8462366.1"/>
    <property type="molecule type" value="Genomic_DNA"/>
</dbReference>
<keyword evidence="2" id="KW-1185">Reference proteome</keyword>
<comment type="caution">
    <text evidence="1">The sequence shown here is derived from an EMBL/GenBank/DDBJ whole genome shotgun (WGS) entry which is preliminary data.</text>
</comment>
<reference evidence="1" key="1">
    <citation type="submission" date="2021-06" db="EMBL/GenBank/DDBJ databases">
        <authorList>
            <person name="Kallberg Y."/>
            <person name="Tangrot J."/>
            <person name="Rosling A."/>
        </authorList>
    </citation>
    <scope>NUCLEOTIDE SEQUENCE</scope>
    <source>
        <strain evidence="1">IL203A</strain>
    </source>
</reference>
<protein>
    <submittedName>
        <fullName evidence="1">6025_t:CDS:1</fullName>
    </submittedName>
</protein>
<dbReference type="Proteomes" id="UP000789702">
    <property type="component" value="Unassembled WGS sequence"/>
</dbReference>
<name>A0ACA9KAV4_9GLOM</name>